<comment type="caution">
    <text evidence="2">The sequence shown here is derived from an EMBL/GenBank/DDBJ whole genome shotgun (WGS) entry which is preliminary data.</text>
</comment>
<dbReference type="PANTHER" id="PTHR36766">
    <property type="entry name" value="PLANT BROAD-SPECTRUM MILDEW RESISTANCE PROTEIN RPW8"/>
    <property type="match status" value="1"/>
</dbReference>
<evidence type="ECO:0000313" key="2">
    <source>
        <dbReference type="EMBL" id="KAK2636917.1"/>
    </source>
</evidence>
<organism evidence="2 3">
    <name type="scientific">Dipteronia dyeriana</name>
    <dbReference type="NCBI Taxonomy" id="168575"/>
    <lineage>
        <taxon>Eukaryota</taxon>
        <taxon>Viridiplantae</taxon>
        <taxon>Streptophyta</taxon>
        <taxon>Embryophyta</taxon>
        <taxon>Tracheophyta</taxon>
        <taxon>Spermatophyta</taxon>
        <taxon>Magnoliopsida</taxon>
        <taxon>eudicotyledons</taxon>
        <taxon>Gunneridae</taxon>
        <taxon>Pentapetalae</taxon>
        <taxon>rosids</taxon>
        <taxon>malvids</taxon>
        <taxon>Sapindales</taxon>
        <taxon>Sapindaceae</taxon>
        <taxon>Hippocastanoideae</taxon>
        <taxon>Acereae</taxon>
        <taxon>Dipteronia</taxon>
    </lineage>
</organism>
<dbReference type="EMBL" id="JANJYI010000009">
    <property type="protein sequence ID" value="KAK2636917.1"/>
    <property type="molecule type" value="Genomic_DNA"/>
</dbReference>
<evidence type="ECO:0000313" key="3">
    <source>
        <dbReference type="Proteomes" id="UP001280121"/>
    </source>
</evidence>
<dbReference type="PANTHER" id="PTHR36766:SF51">
    <property type="entry name" value="DISEASE RESISTANCE RPP13-LIKE PROTEIN 1"/>
    <property type="match status" value="1"/>
</dbReference>
<accession>A0AAD9WNQ9</accession>
<keyword evidence="3" id="KW-1185">Reference proteome</keyword>
<gene>
    <name evidence="2" type="ORF">Ddye_031709</name>
</gene>
<proteinExistence type="predicted"/>
<keyword evidence="1" id="KW-0611">Plant defense</keyword>
<protein>
    <submittedName>
        <fullName evidence="2">Uncharacterized protein</fullName>
    </submittedName>
</protein>
<dbReference type="InterPro" id="IPR032675">
    <property type="entry name" value="LRR_dom_sf"/>
</dbReference>
<dbReference type="GO" id="GO:0006952">
    <property type="term" value="P:defense response"/>
    <property type="evidence" value="ECO:0007669"/>
    <property type="project" value="UniProtKB-KW"/>
</dbReference>
<dbReference type="Proteomes" id="UP001280121">
    <property type="component" value="Unassembled WGS sequence"/>
</dbReference>
<sequence>MPNWKHWSSFVAYGHGFPSLQELHVQKCKHLIGNLPSSLPSLKLLHIYQCRSLQIQFQDMMHYTELQTMHITNSCDSLTFFPVDLANRVENLQIQDCSHLKCTEISKDLCQELKFLQDLDISDCDHLEFFSGIGMQTPNLTSLSLSNCKNLGSMQEQTHTLLTSLQALCLSYCPKLESFPN</sequence>
<evidence type="ECO:0000256" key="1">
    <source>
        <dbReference type="ARBA" id="ARBA00022821"/>
    </source>
</evidence>
<dbReference type="AlphaFoldDB" id="A0AAD9WNQ9"/>
<dbReference type="SUPFAM" id="SSF52058">
    <property type="entry name" value="L domain-like"/>
    <property type="match status" value="1"/>
</dbReference>
<name>A0AAD9WNQ9_9ROSI</name>
<dbReference type="Gene3D" id="3.80.10.10">
    <property type="entry name" value="Ribonuclease Inhibitor"/>
    <property type="match status" value="1"/>
</dbReference>
<reference evidence="2" key="1">
    <citation type="journal article" date="2023" name="Plant J.">
        <title>Genome sequences and population genomics provide insights into the demographic history, inbreeding, and mutation load of two 'living fossil' tree species of Dipteronia.</title>
        <authorList>
            <person name="Feng Y."/>
            <person name="Comes H.P."/>
            <person name="Chen J."/>
            <person name="Zhu S."/>
            <person name="Lu R."/>
            <person name="Zhang X."/>
            <person name="Li P."/>
            <person name="Qiu J."/>
            <person name="Olsen K.M."/>
            <person name="Qiu Y."/>
        </authorList>
    </citation>
    <scope>NUCLEOTIDE SEQUENCE</scope>
    <source>
        <strain evidence="2">KIB01</strain>
    </source>
</reference>